<evidence type="ECO:0000256" key="2">
    <source>
        <dbReference type="ARBA" id="ARBA00023125"/>
    </source>
</evidence>
<name>A0A543CYH9_9PSEU</name>
<keyword evidence="8" id="KW-1185">Reference proteome</keyword>
<evidence type="ECO:0000313" key="7">
    <source>
        <dbReference type="EMBL" id="TQM02131.1"/>
    </source>
</evidence>
<dbReference type="InterPro" id="IPR036271">
    <property type="entry name" value="Tet_transcr_reg_TetR-rel_C_sf"/>
</dbReference>
<evidence type="ECO:0000259" key="6">
    <source>
        <dbReference type="PROSITE" id="PS50977"/>
    </source>
</evidence>
<dbReference type="InterPro" id="IPR001647">
    <property type="entry name" value="HTH_TetR"/>
</dbReference>
<dbReference type="SUPFAM" id="SSF46689">
    <property type="entry name" value="Homeodomain-like"/>
    <property type="match status" value="1"/>
</dbReference>
<dbReference type="OrthoDB" id="5112469at2"/>
<evidence type="ECO:0000256" key="4">
    <source>
        <dbReference type="PROSITE-ProRule" id="PRU00335"/>
    </source>
</evidence>
<keyword evidence="2 4" id="KW-0238">DNA-binding</keyword>
<evidence type="ECO:0000256" key="1">
    <source>
        <dbReference type="ARBA" id="ARBA00023015"/>
    </source>
</evidence>
<dbReference type="PRINTS" id="PR00455">
    <property type="entry name" value="HTHTETR"/>
</dbReference>
<accession>A0A543CYH9</accession>
<dbReference type="Pfam" id="PF00440">
    <property type="entry name" value="TetR_N"/>
    <property type="match status" value="1"/>
</dbReference>
<feature type="region of interest" description="Disordered" evidence="5">
    <location>
        <begin position="1"/>
        <end position="27"/>
    </location>
</feature>
<proteinExistence type="predicted"/>
<dbReference type="Gene3D" id="1.10.357.10">
    <property type="entry name" value="Tetracycline Repressor, domain 2"/>
    <property type="match status" value="1"/>
</dbReference>
<evidence type="ECO:0000313" key="8">
    <source>
        <dbReference type="Proteomes" id="UP000315677"/>
    </source>
</evidence>
<dbReference type="SUPFAM" id="SSF48498">
    <property type="entry name" value="Tetracyclin repressor-like, C-terminal domain"/>
    <property type="match status" value="1"/>
</dbReference>
<dbReference type="InterPro" id="IPR009057">
    <property type="entry name" value="Homeodomain-like_sf"/>
</dbReference>
<reference evidence="7 8" key="1">
    <citation type="submission" date="2019-06" db="EMBL/GenBank/DDBJ databases">
        <title>Sequencing the genomes of 1000 actinobacteria strains.</title>
        <authorList>
            <person name="Klenk H.-P."/>
        </authorList>
    </citation>
    <scope>NUCLEOTIDE SEQUENCE [LARGE SCALE GENOMIC DNA]</scope>
    <source>
        <strain evidence="7 8">DSM 45301</strain>
    </source>
</reference>
<organism evidence="7 8">
    <name type="scientific">Pseudonocardia kunmingensis</name>
    <dbReference type="NCBI Taxonomy" id="630975"/>
    <lineage>
        <taxon>Bacteria</taxon>
        <taxon>Bacillati</taxon>
        <taxon>Actinomycetota</taxon>
        <taxon>Actinomycetes</taxon>
        <taxon>Pseudonocardiales</taxon>
        <taxon>Pseudonocardiaceae</taxon>
        <taxon>Pseudonocardia</taxon>
    </lineage>
</organism>
<dbReference type="PANTHER" id="PTHR30055">
    <property type="entry name" value="HTH-TYPE TRANSCRIPTIONAL REGULATOR RUTR"/>
    <property type="match status" value="1"/>
</dbReference>
<dbReference type="AlphaFoldDB" id="A0A543CYH9"/>
<dbReference type="InterPro" id="IPR050109">
    <property type="entry name" value="HTH-type_TetR-like_transc_reg"/>
</dbReference>
<dbReference type="GO" id="GO:0000976">
    <property type="term" value="F:transcription cis-regulatory region binding"/>
    <property type="evidence" value="ECO:0007669"/>
    <property type="project" value="TreeGrafter"/>
</dbReference>
<sequence>MSATATGEGGTGSLRRASVGSLPNSERGRRTRRQLLVAAREVFERDGFLDARVTDISAAAGASHGSFYTYFESKTDIFRTLCAQEMDALYVGTGGSDPDGDEPDPVARIERSNRRFVDIYKRNAALLGLFEQVTAYDEEVRKLRMTVRDRAVSRVQRSIVQLQEAGLADRDLDPFHSASALVTMVNSTVHFWLVLGEQFDEETLVRTLTQLWARALGLDPARAGRPTAP</sequence>
<gene>
    <name evidence="7" type="ORF">FB558_7993</name>
</gene>
<dbReference type="GO" id="GO:0003700">
    <property type="term" value="F:DNA-binding transcription factor activity"/>
    <property type="evidence" value="ECO:0007669"/>
    <property type="project" value="TreeGrafter"/>
</dbReference>
<dbReference type="Gene3D" id="1.10.10.60">
    <property type="entry name" value="Homeodomain-like"/>
    <property type="match status" value="1"/>
</dbReference>
<feature type="domain" description="HTH tetR-type" evidence="6">
    <location>
        <begin position="29"/>
        <end position="89"/>
    </location>
</feature>
<dbReference type="PROSITE" id="PS50977">
    <property type="entry name" value="HTH_TETR_2"/>
    <property type="match status" value="1"/>
</dbReference>
<protein>
    <submittedName>
        <fullName evidence="7">TetR family transcriptional regulator</fullName>
    </submittedName>
</protein>
<keyword evidence="3" id="KW-0804">Transcription</keyword>
<dbReference type="RefSeq" id="WP_142063719.1">
    <property type="nucleotide sequence ID" value="NZ_VFPA01000007.1"/>
</dbReference>
<dbReference type="PANTHER" id="PTHR30055:SF234">
    <property type="entry name" value="HTH-TYPE TRANSCRIPTIONAL REGULATOR BETI"/>
    <property type="match status" value="1"/>
</dbReference>
<feature type="DNA-binding region" description="H-T-H motif" evidence="4">
    <location>
        <begin position="52"/>
        <end position="71"/>
    </location>
</feature>
<evidence type="ECO:0000256" key="5">
    <source>
        <dbReference type="SAM" id="MobiDB-lite"/>
    </source>
</evidence>
<keyword evidence="1" id="KW-0805">Transcription regulation</keyword>
<comment type="caution">
    <text evidence="7">The sequence shown here is derived from an EMBL/GenBank/DDBJ whole genome shotgun (WGS) entry which is preliminary data.</text>
</comment>
<evidence type="ECO:0000256" key="3">
    <source>
        <dbReference type="ARBA" id="ARBA00023163"/>
    </source>
</evidence>
<dbReference type="Proteomes" id="UP000315677">
    <property type="component" value="Unassembled WGS sequence"/>
</dbReference>
<dbReference type="EMBL" id="VFPA01000007">
    <property type="protein sequence ID" value="TQM02131.1"/>
    <property type="molecule type" value="Genomic_DNA"/>
</dbReference>